<name>A0A2K1Q8M7_9GAMM</name>
<keyword evidence="1" id="KW-1133">Transmembrane helix</keyword>
<comment type="caution">
    <text evidence="2">The sequence shown here is derived from an EMBL/GenBank/DDBJ whole genome shotgun (WGS) entry which is preliminary data.</text>
</comment>
<evidence type="ECO:0000313" key="2">
    <source>
        <dbReference type="EMBL" id="PNS11378.1"/>
    </source>
</evidence>
<protein>
    <submittedName>
        <fullName evidence="2">Uncharacterized protein</fullName>
    </submittedName>
</protein>
<dbReference type="AlphaFoldDB" id="A0A2K1Q8M7"/>
<reference evidence="3" key="1">
    <citation type="submission" date="2017-09" db="EMBL/GenBank/DDBJ databases">
        <authorList>
            <person name="Palmer M."/>
            <person name="Steenkamp E.T."/>
            <person name="Coetzee M.P."/>
            <person name="Avontuur J.R."/>
            <person name="Van Zyl E."/>
            <person name="Chan W.-Y."/>
            <person name="Blom J."/>
            <person name="Venter S.N."/>
        </authorList>
    </citation>
    <scope>NUCLEOTIDE SEQUENCE [LARGE SCALE GENOMIC DNA]</scope>
    <source>
        <strain evidence="3">QC88-366</strain>
    </source>
</reference>
<dbReference type="EMBL" id="NWUO01000008">
    <property type="protein sequence ID" value="PNS11378.1"/>
    <property type="molecule type" value="Genomic_DNA"/>
</dbReference>
<keyword evidence="1" id="KW-0472">Membrane</keyword>
<evidence type="ECO:0000313" key="3">
    <source>
        <dbReference type="Proteomes" id="UP000236345"/>
    </source>
</evidence>
<proteinExistence type="predicted"/>
<feature type="transmembrane region" description="Helical" evidence="1">
    <location>
        <begin position="20"/>
        <end position="40"/>
    </location>
</feature>
<keyword evidence="3" id="KW-1185">Reference proteome</keyword>
<evidence type="ECO:0000256" key="1">
    <source>
        <dbReference type="SAM" id="Phobius"/>
    </source>
</evidence>
<accession>A0A2K1Q8M7</accession>
<gene>
    <name evidence="2" type="ORF">COO59_12165</name>
</gene>
<dbReference type="Proteomes" id="UP000236345">
    <property type="component" value="Unassembled WGS sequence"/>
</dbReference>
<sequence length="67" mass="7567">MMDRPERVQLRGRVMSGKKIVYFLLFIIITAGLVSSRVLLGFSDILLVFVDRTCRASSVQCTAMIMI</sequence>
<dbReference type="RefSeq" id="WP_103060066.1">
    <property type="nucleotide sequence ID" value="NZ_BSOF01000029.1"/>
</dbReference>
<keyword evidence="1" id="KW-0812">Transmembrane</keyword>
<dbReference type="OrthoDB" id="9987862at2"/>
<organism evidence="2 3">
    <name type="scientific">Mixta theicola</name>
    <dbReference type="NCBI Taxonomy" id="1458355"/>
    <lineage>
        <taxon>Bacteria</taxon>
        <taxon>Pseudomonadati</taxon>
        <taxon>Pseudomonadota</taxon>
        <taxon>Gammaproteobacteria</taxon>
        <taxon>Enterobacterales</taxon>
        <taxon>Erwiniaceae</taxon>
        <taxon>Mixta</taxon>
    </lineage>
</organism>